<evidence type="ECO:0000313" key="2">
    <source>
        <dbReference type="Proteomes" id="UP000029084"/>
    </source>
</evidence>
<dbReference type="AlphaFoldDB" id="A0A088E3Y8"/>
<evidence type="ECO:0000313" key="1">
    <source>
        <dbReference type="EMBL" id="AIM26678.1"/>
    </source>
</evidence>
<protein>
    <submittedName>
        <fullName evidence="1">Uncharacterized protein</fullName>
    </submittedName>
</protein>
<gene>
    <name evidence="1" type="ORF">HA72_0516</name>
</gene>
<dbReference type="Proteomes" id="UP000029084">
    <property type="component" value="Chromosome"/>
</dbReference>
<organism evidence="1 2">
    <name type="scientific">Metallosphaera sedula</name>
    <dbReference type="NCBI Taxonomy" id="43687"/>
    <lineage>
        <taxon>Archaea</taxon>
        <taxon>Thermoproteota</taxon>
        <taxon>Thermoprotei</taxon>
        <taxon>Sulfolobales</taxon>
        <taxon>Sulfolobaceae</taxon>
        <taxon>Metallosphaera</taxon>
    </lineage>
</organism>
<reference evidence="1 2" key="1">
    <citation type="journal article" date="2014" name="J. Bacteriol.">
        <title>Role of an Archaeal PitA Transporter in the Copper and Arsenic Resistance of Metallosphaera sedula, an Extreme Thermoacidophile.</title>
        <authorList>
            <person name="McCarthy S."/>
            <person name="Ai C."/>
            <person name="Wheaton G."/>
            <person name="Tevatia R."/>
            <person name="Eckrich V."/>
            <person name="Kelly R."/>
            <person name="Blum P."/>
        </authorList>
    </citation>
    <scope>NUCLEOTIDE SEQUENCE [LARGE SCALE GENOMIC DNA]</scope>
    <source>
        <strain evidence="1 2">CuR1</strain>
    </source>
</reference>
<name>A0A088E3Y8_9CREN</name>
<sequence>MSTMCDYRIFNTDRPVKKSEKIIMLSRENFNKLGTENYIKVLSTDRRDSLGLSKSYYYYILEDLKRMGLIEDNAITFKAVIPFIPRQSSLDIDTGVLYTSNNHLIFIDMGSSKYECATCPVYAECVYGIRRVASEMRIKVGNVDNEEARNLRMPSQLWNKLVKGIFAKTVVRLEVIPMTAKM</sequence>
<dbReference type="OMA" id="VYSCESC"/>
<accession>A0A088E3Y8</accession>
<proteinExistence type="predicted"/>
<dbReference type="EMBL" id="CP008822">
    <property type="protein sequence ID" value="AIM26678.1"/>
    <property type="molecule type" value="Genomic_DNA"/>
</dbReference>